<accession>A0A1G8Q1J2</accession>
<dbReference type="InterPro" id="IPR052948">
    <property type="entry name" value="Low_temp-induced_all0457"/>
</dbReference>
<name>A0A1G8Q1J2_9BACI</name>
<keyword evidence="4" id="KW-1185">Reference proteome</keyword>
<evidence type="ECO:0000313" key="4">
    <source>
        <dbReference type="Proteomes" id="UP000199017"/>
    </source>
</evidence>
<dbReference type="InterPro" id="IPR025889">
    <property type="entry name" value="GSP17M-like_dom"/>
</dbReference>
<dbReference type="PANTHER" id="PTHR36109:SF2">
    <property type="entry name" value="MEMBRANE PROTEIN"/>
    <property type="match status" value="1"/>
</dbReference>
<evidence type="ECO:0000259" key="2">
    <source>
        <dbReference type="Pfam" id="PF11181"/>
    </source>
</evidence>
<proteinExistence type="predicted"/>
<gene>
    <name evidence="3" type="ORF">SAMN05216352_11729</name>
</gene>
<sequence>MHKKIVGGVFKDQVDAVNAIDALKAEGYKTEDISVFSKNQNDLDALENKTGTTSVDDSTKTGKSKSVGKGAGLGAGSGSVLGAVVGLSLLAIPGIGPIAGAGPIASALAGAGVGAGGGGLVGAFVGAGIPEEHAKDYEDYLKNNHILVLVEADEEKQNTVYNTFSSHQTQNTHMYPHAYSGGTKSKF</sequence>
<evidence type="ECO:0000313" key="3">
    <source>
        <dbReference type="EMBL" id="SDI98396.1"/>
    </source>
</evidence>
<feature type="region of interest" description="Disordered" evidence="1">
    <location>
        <begin position="47"/>
        <end position="68"/>
    </location>
</feature>
<feature type="domain" description="General stress protein 17M-like" evidence="2">
    <location>
        <begin position="8"/>
        <end position="56"/>
    </location>
</feature>
<organism evidence="3 4">
    <name type="scientific">Alteribacillus bidgolensis</name>
    <dbReference type="NCBI Taxonomy" id="930129"/>
    <lineage>
        <taxon>Bacteria</taxon>
        <taxon>Bacillati</taxon>
        <taxon>Bacillota</taxon>
        <taxon>Bacilli</taxon>
        <taxon>Bacillales</taxon>
        <taxon>Bacillaceae</taxon>
        <taxon>Alteribacillus</taxon>
    </lineage>
</organism>
<evidence type="ECO:0000256" key="1">
    <source>
        <dbReference type="SAM" id="MobiDB-lite"/>
    </source>
</evidence>
<dbReference type="EMBL" id="FNDU01000017">
    <property type="protein sequence ID" value="SDI98396.1"/>
    <property type="molecule type" value="Genomic_DNA"/>
</dbReference>
<protein>
    <submittedName>
        <fullName evidence="3">Heat induced stress protein YflT</fullName>
    </submittedName>
</protein>
<dbReference type="OrthoDB" id="118405at2"/>
<reference evidence="3 4" key="1">
    <citation type="submission" date="2016-10" db="EMBL/GenBank/DDBJ databases">
        <authorList>
            <person name="de Groot N.N."/>
        </authorList>
    </citation>
    <scope>NUCLEOTIDE SEQUENCE [LARGE SCALE GENOMIC DNA]</scope>
    <source>
        <strain evidence="4">P4B,CCM 7963,CECT 7998,DSM 25260,IBRC-M 10614,KCTC 13821</strain>
    </source>
</reference>
<dbReference type="Proteomes" id="UP000199017">
    <property type="component" value="Unassembled WGS sequence"/>
</dbReference>
<dbReference type="Pfam" id="PF11181">
    <property type="entry name" value="YflT"/>
    <property type="match status" value="1"/>
</dbReference>
<dbReference type="AlphaFoldDB" id="A0A1G8Q1J2"/>
<dbReference type="RefSeq" id="WP_091587605.1">
    <property type="nucleotide sequence ID" value="NZ_FNDU01000017.1"/>
</dbReference>
<dbReference type="PANTHER" id="PTHR36109">
    <property type="entry name" value="MEMBRANE PROTEIN-RELATED"/>
    <property type="match status" value="1"/>
</dbReference>
<dbReference type="STRING" id="930129.SAMN05216352_11729"/>